<dbReference type="AlphaFoldDB" id="A0A8X6NN70"/>
<accession>A0A8X6NN70</accession>
<comment type="caution">
    <text evidence="1">The sequence shown here is derived from an EMBL/GenBank/DDBJ whole genome shotgun (WGS) entry which is preliminary data.</text>
</comment>
<gene>
    <name evidence="1" type="ORF">NPIL_680991</name>
</gene>
<proteinExistence type="predicted"/>
<name>A0A8X6NN70_NEPPI</name>
<evidence type="ECO:0000313" key="1">
    <source>
        <dbReference type="EMBL" id="GFT22081.1"/>
    </source>
</evidence>
<keyword evidence="2" id="KW-1185">Reference proteome</keyword>
<reference evidence="1" key="1">
    <citation type="submission" date="2020-08" db="EMBL/GenBank/DDBJ databases">
        <title>Multicomponent nature underlies the extraordinary mechanical properties of spider dragline silk.</title>
        <authorList>
            <person name="Kono N."/>
            <person name="Nakamura H."/>
            <person name="Mori M."/>
            <person name="Yoshida Y."/>
            <person name="Ohtoshi R."/>
            <person name="Malay A.D."/>
            <person name="Moran D.A.P."/>
            <person name="Tomita M."/>
            <person name="Numata K."/>
            <person name="Arakawa K."/>
        </authorList>
    </citation>
    <scope>NUCLEOTIDE SEQUENCE</scope>
</reference>
<organism evidence="1 2">
    <name type="scientific">Nephila pilipes</name>
    <name type="common">Giant wood spider</name>
    <name type="synonym">Nephila maculata</name>
    <dbReference type="NCBI Taxonomy" id="299642"/>
    <lineage>
        <taxon>Eukaryota</taxon>
        <taxon>Metazoa</taxon>
        <taxon>Ecdysozoa</taxon>
        <taxon>Arthropoda</taxon>
        <taxon>Chelicerata</taxon>
        <taxon>Arachnida</taxon>
        <taxon>Araneae</taxon>
        <taxon>Araneomorphae</taxon>
        <taxon>Entelegynae</taxon>
        <taxon>Araneoidea</taxon>
        <taxon>Nephilidae</taxon>
        <taxon>Nephila</taxon>
    </lineage>
</organism>
<dbReference type="EMBL" id="BMAW01011124">
    <property type="protein sequence ID" value="GFT22081.1"/>
    <property type="molecule type" value="Genomic_DNA"/>
</dbReference>
<dbReference type="Proteomes" id="UP000887013">
    <property type="component" value="Unassembled WGS sequence"/>
</dbReference>
<protein>
    <submittedName>
        <fullName evidence="1">Uncharacterized protein</fullName>
    </submittedName>
</protein>
<sequence>MARTKQPLSGDFQRSNVLLENCALGDATASEMPSLEMEAYSETIQKITEVEAIIKKAQLLPFLYGPQDHDLHREEMARWMEELKKTEGELNLAIPCPINGCIHHAQIAKLKNNCNFNLISTPTKNPNLNLNKKRQLDVSTEGFKIPSKTAKQSQAKIVTPTINETLNKFNTLRINNQVDVAEAIPPPIEKIPPVMLHITQKNYNLLKKSNRIAPVRYQQINGNHIKFFLDSSDEHREISLILQKRTKKWNSITQPHISKDHKIVVKVINIFRY</sequence>
<evidence type="ECO:0000313" key="2">
    <source>
        <dbReference type="Proteomes" id="UP000887013"/>
    </source>
</evidence>